<organism evidence="5 6">
    <name type="scientific">Neomicrococcus lactis</name>
    <dbReference type="NCBI Taxonomy" id="732241"/>
    <lineage>
        <taxon>Bacteria</taxon>
        <taxon>Bacillati</taxon>
        <taxon>Actinomycetota</taxon>
        <taxon>Actinomycetes</taxon>
        <taxon>Micrococcales</taxon>
        <taxon>Micrococcaceae</taxon>
        <taxon>Neomicrococcus</taxon>
    </lineage>
</organism>
<reference evidence="5 6" key="1">
    <citation type="submission" date="2020-08" db="EMBL/GenBank/DDBJ databases">
        <title>Sequencing the genomes of 1000 actinobacteria strains.</title>
        <authorList>
            <person name="Klenk H.-P."/>
        </authorList>
    </citation>
    <scope>NUCLEOTIDE SEQUENCE [LARGE SCALE GENOMIC DNA]</scope>
    <source>
        <strain evidence="5 6">DSM 23694</strain>
    </source>
</reference>
<protein>
    <submittedName>
        <fullName evidence="5">Putative nucleic acid-binding Zn-ribbon protein</fullName>
    </submittedName>
</protein>
<dbReference type="EMBL" id="JACHBL010000001">
    <property type="protein sequence ID" value="MBB5597226.1"/>
    <property type="molecule type" value="Genomic_DNA"/>
</dbReference>
<evidence type="ECO:0000313" key="6">
    <source>
        <dbReference type="Proteomes" id="UP000523863"/>
    </source>
</evidence>
<keyword evidence="6" id="KW-1185">Reference proteome</keyword>
<name>A0A7W8Y9C4_9MICC</name>
<dbReference type="Gene3D" id="3.10.310.50">
    <property type="match status" value="1"/>
</dbReference>
<dbReference type="Proteomes" id="UP000523863">
    <property type="component" value="Unassembled WGS sequence"/>
</dbReference>
<evidence type="ECO:0000313" key="5">
    <source>
        <dbReference type="EMBL" id="MBB5597226.1"/>
    </source>
</evidence>
<keyword evidence="1" id="KW-0175">Coiled coil</keyword>
<keyword evidence="3" id="KW-0732">Signal</keyword>
<comment type="caution">
    <text evidence="5">The sequence shown here is derived from an EMBL/GenBank/DDBJ whole genome shotgun (WGS) entry which is preliminary data.</text>
</comment>
<feature type="signal peptide" evidence="3">
    <location>
        <begin position="1"/>
        <end position="28"/>
    </location>
</feature>
<sequence length="700" mass="72288">MRLKASRAAGVAGVLFIAGAITAPAAFAEPPVTIPPGKYVVDAADVLSSSEEAEVSSAIKKMQDETGQNLFVVYVDEFTSPSDAKGWVEELATKKSMGTSDSVLAVAVTSRVARLVSNSSSTFSAYDQSVYRDNVQPRLRTLDWSGAAVAATEGYIDADKSGGTSTGSGTTGSSGSSSSNSSSGGSMLPWLIGAGGVGVIAAVMFSRRKKLPNAQNQQGPMAGQDGQPVDPLAAMSVEELRTKAGSLLIAADDAIRSSEQELGFAEASYGKDSVKVFAEDIATAKQHMNESFKLQQQLDDHIPDTEEQQRTWLGDIIRRCEAVNASLEEHRTDFEALRRLEDKAPEAIAALKAEAPSYRQRLTTAEASLSALAAKYAPSALVQVTDNVTQAKERLDFVENAAETAERKIAEGSQSEAALAVRAGEEALHQTGVLLDAIEHTGSDLDKAQQDVEAAISSTAQDLAQAKALVNNGQSPELAGPVARVEQALQQVKAQYASGKTDPVGILDTIEKAHAELDGPLTSIRNQQEQASRAASQLQTAIRQAQSKISGTEDFVKARRGAVGSSARTRLAEAKRNLDEAVRLSSVDPVQALTYAQQASFLADEAARDAESDVDHFDGGGYGGGRRGGYGGPFGNNGLGGAILGGILIDSILRGGTGGGHSSGGDSFGGGGFGGFGGGGGFGGFGGGGGFGGDGGGGSF</sequence>
<feature type="chain" id="PRO_5030617649" evidence="3">
    <location>
        <begin position="29"/>
        <end position="700"/>
    </location>
</feature>
<feature type="region of interest" description="Disordered" evidence="2">
    <location>
        <begin position="157"/>
        <end position="183"/>
    </location>
</feature>
<feature type="compositionally biased region" description="Low complexity" evidence="2">
    <location>
        <begin position="173"/>
        <end position="183"/>
    </location>
</feature>
<dbReference type="RefSeq" id="WP_183640164.1">
    <property type="nucleotide sequence ID" value="NZ_JACHBL010000001.1"/>
</dbReference>
<proteinExistence type="predicted"/>
<feature type="domain" description="TPM" evidence="4">
    <location>
        <begin position="40"/>
        <end position="157"/>
    </location>
</feature>
<accession>A0A7W8Y9C4</accession>
<evidence type="ECO:0000256" key="1">
    <source>
        <dbReference type="SAM" id="Coils"/>
    </source>
</evidence>
<feature type="coiled-coil region" evidence="1">
    <location>
        <begin position="381"/>
        <end position="408"/>
    </location>
</feature>
<dbReference type="InterPro" id="IPR007621">
    <property type="entry name" value="TPM_dom"/>
</dbReference>
<dbReference type="Pfam" id="PF04536">
    <property type="entry name" value="TPM_phosphatase"/>
    <property type="match status" value="1"/>
</dbReference>
<gene>
    <name evidence="5" type="ORF">BKA12_000306</name>
</gene>
<evidence type="ECO:0000256" key="2">
    <source>
        <dbReference type="SAM" id="MobiDB-lite"/>
    </source>
</evidence>
<evidence type="ECO:0000259" key="4">
    <source>
        <dbReference type="Pfam" id="PF04536"/>
    </source>
</evidence>
<evidence type="ECO:0000256" key="3">
    <source>
        <dbReference type="SAM" id="SignalP"/>
    </source>
</evidence>
<dbReference type="AlphaFoldDB" id="A0A7W8Y9C4"/>